<dbReference type="RefSeq" id="WP_128216197.1">
    <property type="nucleotide sequence ID" value="NZ_RBZY01000001.1"/>
</dbReference>
<name>A0A443JSF4_9MICO</name>
<dbReference type="Proteomes" id="UP000285970">
    <property type="component" value="Unassembled WGS sequence"/>
</dbReference>
<dbReference type="NCBIfam" id="NF041518">
    <property type="entry name" value="choice_anch_Q"/>
    <property type="match status" value="1"/>
</dbReference>
<evidence type="ECO:0000256" key="2">
    <source>
        <dbReference type="SAM" id="SignalP"/>
    </source>
</evidence>
<dbReference type="InterPro" id="IPR008979">
    <property type="entry name" value="Galactose-bd-like_sf"/>
</dbReference>
<keyword evidence="2" id="KW-0732">Signal</keyword>
<dbReference type="OrthoDB" id="284233at2"/>
<accession>A0A443JSF4</accession>
<evidence type="ECO:0000313" key="4">
    <source>
        <dbReference type="Proteomes" id="UP000285970"/>
    </source>
</evidence>
<proteinExistence type="predicted"/>
<gene>
    <name evidence="3" type="ORF">D8Y23_00385</name>
</gene>
<dbReference type="SUPFAM" id="SSF49785">
    <property type="entry name" value="Galactose-binding domain-like"/>
    <property type="match status" value="1"/>
</dbReference>
<sequence length="612" mass="63568">MTTIRAGAVYAATLVLLASAIIVASPANADPLSPATGARPSTSGTPSAGAGGTVYYVDATAGDDGNVGTSSTSAWRTLARVTAHTFAPGDVVAFERGDTFSGSATISGGGTSASPVTVTAYGSGPQPLLTNPGGWNMLLVDAPYVAVDDLSFTNGAVFDNADGVGIRGPKYERSGAVAITGNGTGVLVQDSTFTDVGVGVKTYGADSKVLHNTFQNLRIAYRGPDSGIQTSYGAIGVSVNNSGVELAYNDFLGCRSTNSPYGADGGAVEIEGFLYSKDDITIHHNYSRGSQGFLEVTETTTSNVTLTENVSDDYQQFIAWNTTTTPSGYLVQNNTVIRSLDSATLFDWYYYRESGPSPSAGWATIQNNVFQTSGRFSVFNFPHDHNLFAPSVRMSYALGAGDIIAPPAFVDAAARDYRPVQTSPAVDNGTTTASATDVAGNPRGVGLGTDIGAHELQSSPAGLGTNLVSDGGFESQTAIAAGTTPWWSQGSLTYGLDVNAGKSHSGLDNGWIATSGTGWGALRQTVAVTPNTTYRLTVWVRSSGGVNNAWVGAKTTTDAVIGELRHGRAVDYTRYVVSFDSGPNTTVRLHAGLYGAGGGTWEQIDDVWLQQL</sequence>
<dbReference type="Gene3D" id="2.160.20.10">
    <property type="entry name" value="Single-stranded right-handed beta-helix, Pectin lyase-like"/>
    <property type="match status" value="1"/>
</dbReference>
<comment type="caution">
    <text evidence="3">The sequence shown here is derived from an EMBL/GenBank/DDBJ whole genome shotgun (WGS) entry which is preliminary data.</text>
</comment>
<dbReference type="InterPro" id="IPR012334">
    <property type="entry name" value="Pectin_lyas_fold"/>
</dbReference>
<dbReference type="InterPro" id="IPR059226">
    <property type="entry name" value="Choice_anch_Q_dom"/>
</dbReference>
<evidence type="ECO:0000256" key="1">
    <source>
        <dbReference type="SAM" id="MobiDB-lite"/>
    </source>
</evidence>
<reference evidence="3 4" key="1">
    <citation type="journal article" date="2018" name="Front. Microbiol.">
        <title>Novel Insights Into Bacterial Dimethylsulfoniopropionate Catabolism in the East China Sea.</title>
        <authorList>
            <person name="Liu J."/>
            <person name="Liu J."/>
            <person name="Zhang S.H."/>
            <person name="Liang J."/>
            <person name="Lin H."/>
            <person name="Song D."/>
            <person name="Yang G.P."/>
            <person name="Todd J.D."/>
            <person name="Zhang X.H."/>
        </authorList>
    </citation>
    <scope>NUCLEOTIDE SEQUENCE [LARGE SCALE GENOMIC DNA]</scope>
    <source>
        <strain evidence="3 4">ZYFD042</strain>
    </source>
</reference>
<dbReference type="SUPFAM" id="SSF51126">
    <property type="entry name" value="Pectin lyase-like"/>
    <property type="match status" value="1"/>
</dbReference>
<feature type="compositionally biased region" description="Polar residues" evidence="1">
    <location>
        <begin position="421"/>
        <end position="435"/>
    </location>
</feature>
<dbReference type="EMBL" id="RBZY01000001">
    <property type="protein sequence ID" value="RWR23396.1"/>
    <property type="molecule type" value="Genomic_DNA"/>
</dbReference>
<dbReference type="AlphaFoldDB" id="A0A443JSF4"/>
<feature type="chain" id="PRO_5019544976" description="Right handed beta helix region" evidence="2">
    <location>
        <begin position="30"/>
        <end position="612"/>
    </location>
</feature>
<evidence type="ECO:0000313" key="3">
    <source>
        <dbReference type="EMBL" id="RWR23396.1"/>
    </source>
</evidence>
<feature type="region of interest" description="Disordered" evidence="1">
    <location>
        <begin position="421"/>
        <end position="443"/>
    </location>
</feature>
<protein>
    <recommendedName>
        <fullName evidence="5">Right handed beta helix region</fullName>
    </recommendedName>
</protein>
<organism evidence="3 4">
    <name type="scientific">Microbacterium enclense</name>
    <dbReference type="NCBI Taxonomy" id="993073"/>
    <lineage>
        <taxon>Bacteria</taxon>
        <taxon>Bacillati</taxon>
        <taxon>Actinomycetota</taxon>
        <taxon>Actinomycetes</taxon>
        <taxon>Micrococcales</taxon>
        <taxon>Microbacteriaceae</taxon>
        <taxon>Microbacterium</taxon>
    </lineage>
</organism>
<feature type="signal peptide" evidence="2">
    <location>
        <begin position="1"/>
        <end position="29"/>
    </location>
</feature>
<dbReference type="InterPro" id="IPR011050">
    <property type="entry name" value="Pectin_lyase_fold/virulence"/>
</dbReference>
<evidence type="ECO:0008006" key="5">
    <source>
        <dbReference type="Google" id="ProtNLM"/>
    </source>
</evidence>
<dbReference type="Gene3D" id="2.60.120.260">
    <property type="entry name" value="Galactose-binding domain-like"/>
    <property type="match status" value="1"/>
</dbReference>